<reference evidence="1 2" key="1">
    <citation type="submission" date="2016-10" db="EMBL/GenBank/DDBJ databases">
        <authorList>
            <person name="de Groot N.N."/>
        </authorList>
    </citation>
    <scope>NUCLEOTIDE SEQUENCE [LARGE SCALE GENOMIC DNA]</scope>
    <source>
        <strain evidence="1 2">LMG 2158</strain>
    </source>
</reference>
<dbReference type="RefSeq" id="WP_155250488.1">
    <property type="nucleotide sequence ID" value="NZ_LT629972.1"/>
</dbReference>
<name>A0A1H6NXT1_9PSED</name>
<gene>
    <name evidence="1" type="ORF">SAMN05216581_3982</name>
</gene>
<organism evidence="1 2">
    <name type="scientific">Pseudomonas asplenii</name>
    <dbReference type="NCBI Taxonomy" id="53407"/>
    <lineage>
        <taxon>Bacteria</taxon>
        <taxon>Pseudomonadati</taxon>
        <taxon>Pseudomonadota</taxon>
        <taxon>Gammaproteobacteria</taxon>
        <taxon>Pseudomonadales</taxon>
        <taxon>Pseudomonadaceae</taxon>
        <taxon>Pseudomonas</taxon>
    </lineage>
</organism>
<evidence type="ECO:0000313" key="1">
    <source>
        <dbReference type="EMBL" id="SEI19527.1"/>
    </source>
</evidence>
<dbReference type="AlphaFoldDB" id="A0A1H6NXT1"/>
<evidence type="ECO:0000313" key="2">
    <source>
        <dbReference type="Proteomes" id="UP000182272"/>
    </source>
</evidence>
<accession>A0A1H6NXT1</accession>
<dbReference type="Proteomes" id="UP000182272">
    <property type="component" value="Chromosome I"/>
</dbReference>
<sequence>MTKKITPDPPSSTSSLEEKAAYLSQVMHCSMGRPYLPECAGLCWLIRVLCGAC</sequence>
<protein>
    <submittedName>
        <fullName evidence="1">Uncharacterized protein</fullName>
    </submittedName>
</protein>
<proteinExistence type="predicted"/>
<dbReference type="EMBL" id="LT629972">
    <property type="protein sequence ID" value="SEI19527.1"/>
    <property type="molecule type" value="Genomic_DNA"/>
</dbReference>